<dbReference type="Proteomes" id="UP000021053">
    <property type="component" value="Unassembled WGS sequence"/>
</dbReference>
<feature type="domain" description="DNA polymerase III delta subunit-like C-terminal" evidence="8">
    <location>
        <begin position="212"/>
        <end position="322"/>
    </location>
</feature>
<dbReference type="EC" id="2.7.7.7" evidence="1"/>
<dbReference type="InterPro" id="IPR048466">
    <property type="entry name" value="DNA_pol3_delta-like_C"/>
</dbReference>
<dbReference type="GO" id="GO:0003677">
    <property type="term" value="F:DNA binding"/>
    <property type="evidence" value="ECO:0007669"/>
    <property type="project" value="InterPro"/>
</dbReference>
<reference evidence="9 10" key="1">
    <citation type="submission" date="2013-07" db="EMBL/GenBank/DDBJ databases">
        <authorList>
            <consortium name="DOE Joint Genome Institute"/>
            <person name="Eisen J."/>
            <person name="Huntemann M."/>
            <person name="Han J."/>
            <person name="Chen A."/>
            <person name="Kyrpides N."/>
            <person name="Mavromatis K."/>
            <person name="Markowitz V."/>
            <person name="Palaniappan K."/>
            <person name="Ivanova N."/>
            <person name="Schaumberg A."/>
            <person name="Pati A."/>
            <person name="Liolios K."/>
            <person name="Nordberg H.P."/>
            <person name="Cantor M.N."/>
            <person name="Hua S.X."/>
            <person name="Woyke T."/>
        </authorList>
    </citation>
    <scope>NUCLEOTIDE SEQUENCE [LARGE SCALE GENOMIC DNA]</scope>
    <source>
        <strain evidence="9 10">DSM 44712</strain>
    </source>
</reference>
<dbReference type="Gene3D" id="1.20.272.10">
    <property type="match status" value="1"/>
</dbReference>
<accession>A0A010ZP04</accession>
<dbReference type="GO" id="GO:0006261">
    <property type="term" value="P:DNA-templated DNA replication"/>
    <property type="evidence" value="ECO:0007669"/>
    <property type="project" value="TreeGrafter"/>
</dbReference>
<evidence type="ECO:0000256" key="1">
    <source>
        <dbReference type="ARBA" id="ARBA00012417"/>
    </source>
</evidence>
<evidence type="ECO:0000256" key="4">
    <source>
        <dbReference type="ARBA" id="ARBA00022705"/>
    </source>
</evidence>
<keyword evidence="4" id="KW-0235">DNA replication</keyword>
<keyword evidence="5" id="KW-0239">DNA-directed DNA polymerase</keyword>
<evidence type="ECO:0000259" key="8">
    <source>
        <dbReference type="Pfam" id="PF21694"/>
    </source>
</evidence>
<name>A0A010ZP04_9ACTN</name>
<dbReference type="PANTHER" id="PTHR34388:SF1">
    <property type="entry name" value="DNA POLYMERASE III SUBUNIT DELTA"/>
    <property type="match status" value="1"/>
</dbReference>
<dbReference type="InterPro" id="IPR005790">
    <property type="entry name" value="DNA_polIII_delta"/>
</dbReference>
<keyword evidence="10" id="KW-1185">Reference proteome</keyword>
<dbReference type="GO" id="GO:0009360">
    <property type="term" value="C:DNA polymerase III complex"/>
    <property type="evidence" value="ECO:0007669"/>
    <property type="project" value="TreeGrafter"/>
</dbReference>
<dbReference type="NCBIfam" id="TIGR01128">
    <property type="entry name" value="holA"/>
    <property type="match status" value="1"/>
</dbReference>
<proteinExistence type="inferred from homology"/>
<dbReference type="InterPro" id="IPR027417">
    <property type="entry name" value="P-loop_NTPase"/>
</dbReference>
<dbReference type="PATRIC" id="fig|927661.3.peg.1465"/>
<dbReference type="PANTHER" id="PTHR34388">
    <property type="entry name" value="DNA POLYMERASE III SUBUNIT DELTA"/>
    <property type="match status" value="1"/>
</dbReference>
<comment type="similarity">
    <text evidence="6">Belongs to the DNA polymerase HolA subunit family.</text>
</comment>
<dbReference type="AlphaFoldDB" id="A0A010ZP04"/>
<evidence type="ECO:0000256" key="7">
    <source>
        <dbReference type="ARBA" id="ARBA00049244"/>
    </source>
</evidence>
<evidence type="ECO:0000313" key="9">
    <source>
        <dbReference type="EMBL" id="EXG80419.1"/>
    </source>
</evidence>
<dbReference type="SUPFAM" id="SSF48019">
    <property type="entry name" value="post-AAA+ oligomerization domain-like"/>
    <property type="match status" value="1"/>
</dbReference>
<dbReference type="HOGENOM" id="CLU_052338_0_0_11"/>
<evidence type="ECO:0000256" key="2">
    <source>
        <dbReference type="ARBA" id="ARBA00022679"/>
    </source>
</evidence>
<keyword evidence="2 9" id="KW-0808">Transferase</keyword>
<dbReference type="EMBL" id="JFBT01000001">
    <property type="protein sequence ID" value="EXG80419.1"/>
    <property type="molecule type" value="Genomic_DNA"/>
</dbReference>
<evidence type="ECO:0000256" key="5">
    <source>
        <dbReference type="ARBA" id="ARBA00022932"/>
    </source>
</evidence>
<gene>
    <name evidence="9" type="ORF">CryarDRAFT_1492</name>
</gene>
<dbReference type="InterPro" id="IPR008921">
    <property type="entry name" value="DNA_pol3_clamp-load_cplx_C"/>
</dbReference>
<dbReference type="GO" id="GO:0003887">
    <property type="term" value="F:DNA-directed DNA polymerase activity"/>
    <property type="evidence" value="ECO:0007669"/>
    <property type="project" value="UniProtKB-KW"/>
</dbReference>
<sequence length="331" mass="34331">MFVMPGSAAPSTLAPLHLVLGDESFLAGRVVADVVAAARAADPECDVRELDYTQLTPGALPELFSPSLFAEARVLIARDAHTVGKDLAAALLQHATALAKDPSSGIILVVTHLGQARGKALSDGLKKAGAETTTVAKITKHREKVGFIRDEIRRAGGKASEEVASLILDAVGPDLRELASVCSQLVADTGGRVDLDAVRQYHRGRADVTGYTVADAAMIGDTAGALEALRWALAIGVDPVPIADALADGVRSVARVAGARGSGYQLASTLGMPPWKVERAQRQGRGWSPAGLATAARVAATANADVKGGADDRNYALERAVLAIVSAREVR</sequence>
<dbReference type="Pfam" id="PF21694">
    <property type="entry name" value="DNA_pol3_delta_C"/>
    <property type="match status" value="1"/>
</dbReference>
<evidence type="ECO:0000256" key="3">
    <source>
        <dbReference type="ARBA" id="ARBA00022695"/>
    </source>
</evidence>
<dbReference type="Gene3D" id="3.40.50.300">
    <property type="entry name" value="P-loop containing nucleotide triphosphate hydrolases"/>
    <property type="match status" value="1"/>
</dbReference>
<evidence type="ECO:0000313" key="10">
    <source>
        <dbReference type="Proteomes" id="UP000021053"/>
    </source>
</evidence>
<organism evidence="9 10">
    <name type="scientific">Cryptosporangium arvum DSM 44712</name>
    <dbReference type="NCBI Taxonomy" id="927661"/>
    <lineage>
        <taxon>Bacteria</taxon>
        <taxon>Bacillati</taxon>
        <taxon>Actinomycetota</taxon>
        <taxon>Actinomycetes</taxon>
        <taxon>Cryptosporangiales</taxon>
        <taxon>Cryptosporangiaceae</taxon>
        <taxon>Cryptosporangium</taxon>
    </lineage>
</organism>
<comment type="caution">
    <text evidence="9">The sequence shown here is derived from an EMBL/GenBank/DDBJ whole genome shotgun (WGS) entry which is preliminary data.</text>
</comment>
<evidence type="ECO:0000256" key="6">
    <source>
        <dbReference type="ARBA" id="ARBA00034754"/>
    </source>
</evidence>
<keyword evidence="3 9" id="KW-0548">Nucleotidyltransferase</keyword>
<comment type="catalytic activity">
    <reaction evidence="7">
        <text>DNA(n) + a 2'-deoxyribonucleoside 5'-triphosphate = DNA(n+1) + diphosphate</text>
        <dbReference type="Rhea" id="RHEA:22508"/>
        <dbReference type="Rhea" id="RHEA-COMP:17339"/>
        <dbReference type="Rhea" id="RHEA-COMP:17340"/>
        <dbReference type="ChEBI" id="CHEBI:33019"/>
        <dbReference type="ChEBI" id="CHEBI:61560"/>
        <dbReference type="ChEBI" id="CHEBI:173112"/>
        <dbReference type="EC" id="2.7.7.7"/>
    </reaction>
</comment>
<protein>
    <recommendedName>
        <fullName evidence="1">DNA-directed DNA polymerase</fullName>
        <ecNumber evidence="1">2.7.7.7</ecNumber>
    </recommendedName>
</protein>